<keyword evidence="1" id="KW-0472">Membrane</keyword>
<feature type="transmembrane region" description="Helical" evidence="1">
    <location>
        <begin position="155"/>
        <end position="174"/>
    </location>
</feature>
<comment type="caution">
    <text evidence="2">The sequence shown here is derived from an EMBL/GenBank/DDBJ whole genome shotgun (WGS) entry which is preliminary data.</text>
</comment>
<dbReference type="EMBL" id="WTYF01000004">
    <property type="protein sequence ID" value="MXO50557.1"/>
    <property type="molecule type" value="Genomic_DNA"/>
</dbReference>
<feature type="transmembrane region" description="Helical" evidence="1">
    <location>
        <begin position="40"/>
        <end position="60"/>
    </location>
</feature>
<evidence type="ECO:0000256" key="1">
    <source>
        <dbReference type="SAM" id="Phobius"/>
    </source>
</evidence>
<sequence length="190" mass="20898">MTQAPFNFWTRENSDANFSEPGACRARSTRFEKSIRRRNLLEYAAGALVVVVFGALAVFFAGEGEWALSATVAMTVAAAIFVVSKLHRDGSAQARSPEASCKDHLRSQLVRQRDLLRGVPTWYLAPFVPGLVGFYLGVTANVAEVQGWAAALEGVWFKFVATAAFFVFVGWLNLHTARKLDREIAALDRA</sequence>
<proteinExistence type="predicted"/>
<feature type="transmembrane region" description="Helical" evidence="1">
    <location>
        <begin position="121"/>
        <end position="143"/>
    </location>
</feature>
<feature type="transmembrane region" description="Helical" evidence="1">
    <location>
        <begin position="66"/>
        <end position="86"/>
    </location>
</feature>
<dbReference type="OrthoDB" id="8777999at2"/>
<dbReference type="RefSeq" id="WP_160607141.1">
    <property type="nucleotide sequence ID" value="NZ_WTYF01000004.1"/>
</dbReference>
<keyword evidence="1" id="KW-0812">Transmembrane</keyword>
<accession>A0A844XZD9</accession>
<evidence type="ECO:0000313" key="3">
    <source>
        <dbReference type="Proteomes" id="UP000444185"/>
    </source>
</evidence>
<reference evidence="2 3" key="1">
    <citation type="submission" date="2019-12" db="EMBL/GenBank/DDBJ databases">
        <title>Genomic-based taxomic classification of the family Erythrobacteraceae.</title>
        <authorList>
            <person name="Xu L."/>
        </authorList>
    </citation>
    <scope>NUCLEOTIDE SEQUENCE [LARGE SCALE GENOMIC DNA]</scope>
    <source>
        <strain evidence="2 3">DSM 16225</strain>
    </source>
</reference>
<dbReference type="AlphaFoldDB" id="A0A844XZD9"/>
<protein>
    <submittedName>
        <fullName evidence="2">Uncharacterized protein</fullName>
    </submittedName>
</protein>
<name>A0A844XZD9_9SPHN</name>
<gene>
    <name evidence="2" type="ORF">GRI42_04470</name>
</gene>
<dbReference type="Proteomes" id="UP000444185">
    <property type="component" value="Unassembled WGS sequence"/>
</dbReference>
<organism evidence="2 3">
    <name type="scientific">Qipengyuania gaetbuli</name>
    <dbReference type="NCBI Taxonomy" id="266952"/>
    <lineage>
        <taxon>Bacteria</taxon>
        <taxon>Pseudomonadati</taxon>
        <taxon>Pseudomonadota</taxon>
        <taxon>Alphaproteobacteria</taxon>
        <taxon>Sphingomonadales</taxon>
        <taxon>Erythrobacteraceae</taxon>
        <taxon>Qipengyuania</taxon>
    </lineage>
</organism>
<keyword evidence="3" id="KW-1185">Reference proteome</keyword>
<keyword evidence="1" id="KW-1133">Transmembrane helix</keyword>
<evidence type="ECO:0000313" key="2">
    <source>
        <dbReference type="EMBL" id="MXO50557.1"/>
    </source>
</evidence>